<comment type="caution">
    <text evidence="2">The sequence shown here is derived from an EMBL/GenBank/DDBJ whole genome shotgun (WGS) entry which is preliminary data.</text>
</comment>
<sequence length="339" mass="37614">MSDLSVRRGEFTSLDCITATYGNVLVTLGYDPSALGADWGYHPVELPEIEWPVERFAFHRRSFEETLLDWYGINSELIQHQDTNAVEKYLRERLGRNEPVIVLVDAFHLPHSSNYRLQHHAHRIVVHSDEGTEFAITDRYRGSLFEGVISAPELLSAMSSEALAEGRRGDPDWRNRTIRVSSGSPGDRPSYATSAHAAIVQNTEPAATLSGTTALRTCAGQLRADPEAHATLSPAGMIEVSAWFGELASQRALNARFLRAAAAAGVPGLTEGADAADGLSRHWERTRNYFFLRFRTGVSAVLRISDLLEEAAVLEADWNESIRKAMGHQQTYRPRKSGR</sequence>
<accession>A0ABW9I5I1</accession>
<organism evidence="2 3">
    <name type="scientific">Streptomyces niveiscabiei</name>
    <dbReference type="NCBI Taxonomy" id="164115"/>
    <lineage>
        <taxon>Bacteria</taxon>
        <taxon>Bacillati</taxon>
        <taxon>Actinomycetota</taxon>
        <taxon>Actinomycetes</taxon>
        <taxon>Kitasatosporales</taxon>
        <taxon>Streptomycetaceae</taxon>
        <taxon>Streptomyces</taxon>
    </lineage>
</organism>
<evidence type="ECO:0000259" key="1">
    <source>
        <dbReference type="Pfam" id="PF14399"/>
    </source>
</evidence>
<gene>
    <name evidence="2" type="ORF">ACKI18_43970</name>
</gene>
<reference evidence="2 3" key="1">
    <citation type="submission" date="2024-12" db="EMBL/GenBank/DDBJ databases">
        <title>Forecasting of Potato common scab and diversities of Pathogenic streptomyces spp. in china.</title>
        <authorList>
            <person name="Handique U."/>
            <person name="Wu J."/>
        </authorList>
    </citation>
    <scope>NUCLEOTIDE SEQUENCE [LARGE SCALE GENOMIC DNA]</scope>
    <source>
        <strain evidence="2 3">ZRIMU1530</strain>
    </source>
</reference>
<dbReference type="Proteomes" id="UP001631957">
    <property type="component" value="Unassembled WGS sequence"/>
</dbReference>
<dbReference type="EMBL" id="JBJVNI010000038">
    <property type="protein sequence ID" value="MFM9615628.1"/>
    <property type="molecule type" value="Genomic_DNA"/>
</dbReference>
<dbReference type="Pfam" id="PF14399">
    <property type="entry name" value="BtrH_N"/>
    <property type="match status" value="1"/>
</dbReference>
<feature type="domain" description="Butirosin biosynthesis protein H N-terminal" evidence="1">
    <location>
        <begin position="35"/>
        <end position="138"/>
    </location>
</feature>
<keyword evidence="3" id="KW-1185">Reference proteome</keyword>
<proteinExistence type="predicted"/>
<protein>
    <submittedName>
        <fullName evidence="2">BtrH N-terminal domain-containing protein</fullName>
    </submittedName>
</protein>
<evidence type="ECO:0000313" key="3">
    <source>
        <dbReference type="Proteomes" id="UP001631957"/>
    </source>
</evidence>
<name>A0ABW9I5I1_9ACTN</name>
<dbReference type="InterPro" id="IPR026935">
    <property type="entry name" value="BtrH_N"/>
</dbReference>
<dbReference type="RefSeq" id="WP_409122435.1">
    <property type="nucleotide sequence ID" value="NZ_JBJVNI010000038.1"/>
</dbReference>
<evidence type="ECO:0000313" key="2">
    <source>
        <dbReference type="EMBL" id="MFM9615628.1"/>
    </source>
</evidence>